<evidence type="ECO:0000313" key="3">
    <source>
        <dbReference type="Proteomes" id="UP000014480"/>
    </source>
</evidence>
<reference evidence="3" key="1">
    <citation type="journal article" date="2013" name="New Phytol.">
        <title>Comparative genomic and transcriptomic analyses reveal the hemibiotrophic stage shift of Colletotrichum fungi.</title>
        <authorList>
            <person name="Gan P."/>
            <person name="Ikeda K."/>
            <person name="Irieda H."/>
            <person name="Narusaka M."/>
            <person name="O'Connell R.J."/>
            <person name="Narusaka Y."/>
            <person name="Takano Y."/>
            <person name="Kubo Y."/>
            <person name="Shirasu K."/>
        </authorList>
    </citation>
    <scope>NUCLEOTIDE SEQUENCE [LARGE SCALE GENOMIC DNA]</scope>
    <source>
        <strain evidence="3">104-T / ATCC 96160 / CBS 514.97 / LARS 414 / MAFF 240422</strain>
    </source>
</reference>
<organism evidence="2 3">
    <name type="scientific">Colletotrichum orbiculare (strain 104-T / ATCC 96160 / CBS 514.97 / LARS 414 / MAFF 240422)</name>
    <name type="common">Cucumber anthracnose fungus</name>
    <name type="synonym">Colletotrichum lagenarium</name>
    <dbReference type="NCBI Taxonomy" id="1213857"/>
    <lineage>
        <taxon>Eukaryota</taxon>
        <taxon>Fungi</taxon>
        <taxon>Dikarya</taxon>
        <taxon>Ascomycota</taxon>
        <taxon>Pezizomycotina</taxon>
        <taxon>Sordariomycetes</taxon>
        <taxon>Hypocreomycetidae</taxon>
        <taxon>Glomerellales</taxon>
        <taxon>Glomerellaceae</taxon>
        <taxon>Colletotrichum</taxon>
        <taxon>Colletotrichum orbiculare species complex</taxon>
    </lineage>
</organism>
<gene>
    <name evidence="2" type="ORF">Cob_v013014</name>
</gene>
<feature type="region of interest" description="Disordered" evidence="1">
    <location>
        <begin position="1"/>
        <end position="43"/>
    </location>
</feature>
<name>A0A484F7R7_COLOR</name>
<reference evidence="3" key="2">
    <citation type="journal article" date="2019" name="Mol. Plant Microbe Interact.">
        <title>Genome sequence resources for four phytopathogenic fungi from the Colletotrichum orbiculare species complex.</title>
        <authorList>
            <person name="Gan P."/>
            <person name="Tsushima A."/>
            <person name="Narusaka M."/>
            <person name="Narusaka Y."/>
            <person name="Takano Y."/>
            <person name="Kubo Y."/>
            <person name="Shirasu K."/>
        </authorList>
    </citation>
    <scope>GENOME REANNOTATION</scope>
    <source>
        <strain evidence="3">104-T / ATCC 96160 / CBS 514.97 / LARS 414 / MAFF 240422</strain>
    </source>
</reference>
<comment type="caution">
    <text evidence="2">The sequence shown here is derived from an EMBL/GenBank/DDBJ whole genome shotgun (WGS) entry which is preliminary data.</text>
</comment>
<protein>
    <submittedName>
        <fullName evidence="2">Uncharacterized protein</fullName>
    </submittedName>
</protein>
<sequence>MSFPSTCPPEPGLARDNTTTPPITPRPNVANEPRKNPSSIQSNSHLWRTSVVDADGNRIYGFVVLALSRAKHQARANKKTMSISAKPIEHPEDIFETVKNIVAGIQNLLHFIFRFAFRPWKAFDFNL</sequence>
<proteinExistence type="predicted"/>
<evidence type="ECO:0000313" key="2">
    <source>
        <dbReference type="EMBL" id="TDZ13872.1"/>
    </source>
</evidence>
<dbReference type="AlphaFoldDB" id="A0A484F7R7"/>
<accession>A0A484F7R7</accession>
<feature type="compositionally biased region" description="Pro residues" evidence="1">
    <location>
        <begin position="1"/>
        <end position="11"/>
    </location>
</feature>
<dbReference type="EMBL" id="AMCV02000059">
    <property type="protein sequence ID" value="TDZ13872.1"/>
    <property type="molecule type" value="Genomic_DNA"/>
</dbReference>
<dbReference type="Proteomes" id="UP000014480">
    <property type="component" value="Unassembled WGS sequence"/>
</dbReference>
<evidence type="ECO:0000256" key="1">
    <source>
        <dbReference type="SAM" id="MobiDB-lite"/>
    </source>
</evidence>
<keyword evidence="3" id="KW-1185">Reference proteome</keyword>
<dbReference type="STRING" id="1213857.A0A484F7R7"/>